<gene>
    <name evidence="2" type="ORF">C7K55_04105</name>
</gene>
<keyword evidence="1" id="KW-0175">Coiled coil</keyword>
<feature type="coiled-coil region" evidence="1">
    <location>
        <begin position="27"/>
        <end position="54"/>
    </location>
</feature>
<comment type="caution">
    <text evidence="2">The sequence shown here is derived from an EMBL/GenBank/DDBJ whole genome shotgun (WGS) entry which is preliminary data.</text>
</comment>
<sequence length="135" mass="13862">MNLVEAMVASAMFVTSSSCSLQLWSSSASWARQAEAQQQQAAKLEAALLASQAQLTALAGTAIAADCTAASSWLAAHLQSMPSGEGLVRQVSAEPGALVRVAVSDANGLERQRWLSPAAYGLCGAQPPEQGDATT</sequence>
<proteinExistence type="predicted"/>
<keyword evidence="3" id="KW-1185">Reference proteome</keyword>
<evidence type="ECO:0000313" key="3">
    <source>
        <dbReference type="Proteomes" id="UP000243002"/>
    </source>
</evidence>
<evidence type="ECO:0000256" key="1">
    <source>
        <dbReference type="SAM" id="Coils"/>
    </source>
</evidence>
<name>A0A2P7MZI8_9CYAN</name>
<accession>A0A2P7MZI8</accession>
<dbReference type="EMBL" id="PXXO01000003">
    <property type="protein sequence ID" value="PSJ06636.1"/>
    <property type="molecule type" value="Genomic_DNA"/>
</dbReference>
<reference evidence="2 3" key="1">
    <citation type="journal article" date="2018" name="Environ. Microbiol.">
        <title>Ecological and genomic features of two widespread freshwater picocyanobacteria.</title>
        <authorList>
            <person name="Cabello-Yeves P.J."/>
            <person name="Picazo A."/>
            <person name="Camacho A."/>
            <person name="Callieri C."/>
            <person name="Rosselli R."/>
            <person name="Roda-Garcia J.J."/>
            <person name="Coutinho F.H."/>
            <person name="Rodriguez-Valera F."/>
        </authorList>
    </citation>
    <scope>NUCLEOTIDE SEQUENCE [LARGE SCALE GENOMIC DNA]</scope>
    <source>
        <strain evidence="2 3">Tous</strain>
    </source>
</reference>
<organism evidence="2 3">
    <name type="scientific">Cyanobium usitatum str. Tous</name>
    <dbReference type="NCBI Taxonomy" id="2116684"/>
    <lineage>
        <taxon>Bacteria</taxon>
        <taxon>Bacillati</taxon>
        <taxon>Cyanobacteriota</taxon>
        <taxon>Cyanophyceae</taxon>
        <taxon>Synechococcales</taxon>
        <taxon>Prochlorococcaceae</taxon>
        <taxon>Cyanobium</taxon>
    </lineage>
</organism>
<dbReference type="RefSeq" id="WP_106502143.1">
    <property type="nucleotide sequence ID" value="NZ_PXXO01000003.1"/>
</dbReference>
<dbReference type="AlphaFoldDB" id="A0A2P7MZI8"/>
<evidence type="ECO:0000313" key="2">
    <source>
        <dbReference type="EMBL" id="PSJ06636.1"/>
    </source>
</evidence>
<protein>
    <submittedName>
        <fullName evidence="2">Uncharacterized protein</fullName>
    </submittedName>
</protein>
<dbReference type="Proteomes" id="UP000243002">
    <property type="component" value="Unassembled WGS sequence"/>
</dbReference>
<dbReference type="OrthoDB" id="9994242at2"/>